<organism evidence="2 3">
    <name type="scientific">Phytophthora fragariaefolia</name>
    <dbReference type="NCBI Taxonomy" id="1490495"/>
    <lineage>
        <taxon>Eukaryota</taxon>
        <taxon>Sar</taxon>
        <taxon>Stramenopiles</taxon>
        <taxon>Oomycota</taxon>
        <taxon>Peronosporomycetes</taxon>
        <taxon>Peronosporales</taxon>
        <taxon>Peronosporaceae</taxon>
        <taxon>Phytophthora</taxon>
    </lineage>
</organism>
<proteinExistence type="predicted"/>
<protein>
    <submittedName>
        <fullName evidence="2">Unnamed protein product</fullName>
    </submittedName>
</protein>
<evidence type="ECO:0000313" key="2">
    <source>
        <dbReference type="EMBL" id="GMF50128.1"/>
    </source>
</evidence>
<evidence type="ECO:0000313" key="3">
    <source>
        <dbReference type="Proteomes" id="UP001165121"/>
    </source>
</evidence>
<feature type="region of interest" description="Disordered" evidence="1">
    <location>
        <begin position="35"/>
        <end position="66"/>
    </location>
</feature>
<comment type="caution">
    <text evidence="2">The sequence shown here is derived from an EMBL/GenBank/DDBJ whole genome shotgun (WGS) entry which is preliminary data.</text>
</comment>
<dbReference type="InterPro" id="IPR011990">
    <property type="entry name" value="TPR-like_helical_dom_sf"/>
</dbReference>
<dbReference type="Gene3D" id="1.25.40.10">
    <property type="entry name" value="Tetratricopeptide repeat domain"/>
    <property type="match status" value="1"/>
</dbReference>
<dbReference type="PANTHER" id="PTHR10098:SF108">
    <property type="entry name" value="TETRATRICOPEPTIDE REPEAT PROTEIN 28"/>
    <property type="match status" value="1"/>
</dbReference>
<dbReference type="EMBL" id="BSXT01002652">
    <property type="protein sequence ID" value="GMF50128.1"/>
    <property type="molecule type" value="Genomic_DNA"/>
</dbReference>
<keyword evidence="3" id="KW-1185">Reference proteome</keyword>
<dbReference type="Proteomes" id="UP001165121">
    <property type="component" value="Unassembled WGS sequence"/>
</dbReference>
<accession>A0A9W6Y1B0</accession>
<dbReference type="AlphaFoldDB" id="A0A9W6Y1B0"/>
<gene>
    <name evidence="2" type="ORF">Pfra01_001993200</name>
</gene>
<feature type="region of interest" description="Disordered" evidence="1">
    <location>
        <begin position="80"/>
        <end position="121"/>
    </location>
</feature>
<dbReference type="PANTHER" id="PTHR10098">
    <property type="entry name" value="RAPSYN-RELATED"/>
    <property type="match status" value="1"/>
</dbReference>
<dbReference type="OrthoDB" id="286233at2759"/>
<reference evidence="2" key="1">
    <citation type="submission" date="2023-04" db="EMBL/GenBank/DDBJ databases">
        <title>Phytophthora fragariaefolia NBRC 109709.</title>
        <authorList>
            <person name="Ichikawa N."/>
            <person name="Sato H."/>
            <person name="Tonouchi N."/>
        </authorList>
    </citation>
    <scope>NUCLEOTIDE SEQUENCE</scope>
    <source>
        <strain evidence="2">NBRC 109709</strain>
    </source>
</reference>
<feature type="compositionally biased region" description="Basic and acidic residues" evidence="1">
    <location>
        <begin position="40"/>
        <end position="53"/>
    </location>
</feature>
<sequence>MVTSGKRPPRMDVNTMYPNFYAEQHKHHVQENNTMAVASKRREGSGGTTRRDGYGSQARPPSRNGLLQLHPRIDQYHNVADVPSCQPDMPSVVRTSRTRGSKREIPPISATRSNNQHEGVPRTLNKKEELAAPGTMISSLRPPSRQVALRGELSFSSPAWEDSNTTDSIEISPRLRPLSFPTALDGSARLLLEAATARSANTVDGQSLEDFVMNACPRTRYARRELHRQGSARTLARISTAPTTLRGQQFVLDGTTARGAVSLTSSRSAHTLHSHSTSADLYRRPTSLQFTKAGAVKIIEAALPGTDLDDDPEDEEEDANFFLTELEAAARAASAAAAAKLRVLARHIALGSFLLYGNPPAFVAAIKHFTRALRAIEGSEDAEIPSKFESHANLALKALLHHHRGVALRELVVASSSTTSKAASVCTKHAFAAQRRALELAQRAQDPRLQARAAKTMGLLLMDAHAYGPALTHQQEALQIALEEKDRELEARVYANLGNLALAQVNFGHALSCHHRDLHLCSSKVLDCQLGRARAHRNLSIVYAKLHRRDLQVKHEKEAREAQQSAYLNDIARRAGTSVGNICFQPSSDIDPALVDIVSQNLAEIVHGLSMQPTFKDTADNDSIASALAEEWRTAEIDLEAAITAVETTKVTETSPIISESLVVKTAADSLDISQSLFVSPVKSPPAPLRHVSIRINNHKPAAPLAQPEDLLHNQ</sequence>
<evidence type="ECO:0000256" key="1">
    <source>
        <dbReference type="SAM" id="MobiDB-lite"/>
    </source>
</evidence>
<name>A0A9W6Y1B0_9STRA</name>
<dbReference type="SUPFAM" id="SSF48452">
    <property type="entry name" value="TPR-like"/>
    <property type="match status" value="1"/>
</dbReference>